<organism evidence="2 3">
    <name type="scientific">Alteromonas salexigens</name>
    <dbReference type="NCBI Taxonomy" id="2982530"/>
    <lineage>
        <taxon>Bacteria</taxon>
        <taxon>Pseudomonadati</taxon>
        <taxon>Pseudomonadota</taxon>
        <taxon>Gammaproteobacteria</taxon>
        <taxon>Alteromonadales</taxon>
        <taxon>Alteromonadaceae</taxon>
        <taxon>Alteromonas/Salinimonas group</taxon>
        <taxon>Alteromonas</taxon>
    </lineage>
</organism>
<proteinExistence type="inferred from homology"/>
<dbReference type="EMBL" id="JAOTJC010000011">
    <property type="protein sequence ID" value="MCU7555372.1"/>
    <property type="molecule type" value="Genomic_DNA"/>
</dbReference>
<evidence type="ECO:0000256" key="1">
    <source>
        <dbReference type="ARBA" id="ARBA00006484"/>
    </source>
</evidence>
<dbReference type="CDD" id="cd05233">
    <property type="entry name" value="SDR_c"/>
    <property type="match status" value="1"/>
</dbReference>
<accession>A0ABT2VQ03</accession>
<name>A0ABT2VQ03_9ALTE</name>
<dbReference type="Gene3D" id="3.40.50.720">
    <property type="entry name" value="NAD(P)-binding Rossmann-like Domain"/>
    <property type="match status" value="1"/>
</dbReference>
<evidence type="ECO:0000313" key="3">
    <source>
        <dbReference type="Proteomes" id="UP001209257"/>
    </source>
</evidence>
<keyword evidence="3" id="KW-1185">Reference proteome</keyword>
<comment type="caution">
    <text evidence="2">The sequence shown here is derived from an EMBL/GenBank/DDBJ whole genome shotgun (WGS) entry which is preliminary data.</text>
</comment>
<dbReference type="Proteomes" id="UP001209257">
    <property type="component" value="Unassembled WGS sequence"/>
</dbReference>
<sequence>MGRLVVITGASRGLGLALVEHFVAKGDTVYGLSRGMSDFQHENYRHHEVDVTDESALTLFFRELKSQASHIDVLINNAGIASMNAFAITPSKTSERIFDVNVHGTALCCQRALSLLKRSESPRIINFTTVAVPLLLEGEAVYAASKSAVETLTKILAKEYGHFGITCNAVGPSPIATALIQSVPKDKIDRLIRKQAVKRMAEASDVLNVVDFFAKPESHMITGQLLYLGGVSQ</sequence>
<dbReference type="InterPro" id="IPR036291">
    <property type="entry name" value="NAD(P)-bd_dom_sf"/>
</dbReference>
<dbReference type="PANTHER" id="PTHR42760">
    <property type="entry name" value="SHORT-CHAIN DEHYDROGENASES/REDUCTASES FAMILY MEMBER"/>
    <property type="match status" value="1"/>
</dbReference>
<dbReference type="Pfam" id="PF13561">
    <property type="entry name" value="adh_short_C2"/>
    <property type="match status" value="1"/>
</dbReference>
<evidence type="ECO:0000313" key="2">
    <source>
        <dbReference type="EMBL" id="MCU7555372.1"/>
    </source>
</evidence>
<gene>
    <name evidence="2" type="ORF">OCL06_12320</name>
</gene>
<dbReference type="InterPro" id="IPR002347">
    <property type="entry name" value="SDR_fam"/>
</dbReference>
<dbReference type="SUPFAM" id="SSF51735">
    <property type="entry name" value="NAD(P)-binding Rossmann-fold domains"/>
    <property type="match status" value="1"/>
</dbReference>
<dbReference type="PANTHER" id="PTHR42760:SF40">
    <property type="entry name" value="3-OXOACYL-[ACYL-CARRIER-PROTEIN] REDUCTASE, CHLOROPLASTIC"/>
    <property type="match status" value="1"/>
</dbReference>
<dbReference type="PRINTS" id="PR00081">
    <property type="entry name" value="GDHRDH"/>
</dbReference>
<reference evidence="3" key="1">
    <citation type="submission" date="2023-07" db="EMBL/GenBank/DDBJ databases">
        <title>Study on multiphase classification of strain Alteromonas salexigens isolated from the Yellow Sea.</title>
        <authorList>
            <person name="Sun L."/>
        </authorList>
    </citation>
    <scope>NUCLEOTIDE SEQUENCE [LARGE SCALE GENOMIC DNA]</scope>
    <source>
        <strain evidence="3">ASW11-19</strain>
    </source>
</reference>
<dbReference type="PRINTS" id="PR00080">
    <property type="entry name" value="SDRFAMILY"/>
</dbReference>
<comment type="similarity">
    <text evidence="1">Belongs to the short-chain dehydrogenases/reductases (SDR) family.</text>
</comment>
<protein>
    <submittedName>
        <fullName evidence="2">SDR family oxidoreductase</fullName>
    </submittedName>
</protein>
<dbReference type="RefSeq" id="WP_262994989.1">
    <property type="nucleotide sequence ID" value="NZ_JAOTJC010000011.1"/>
</dbReference>